<reference evidence="4" key="1">
    <citation type="journal article" date="2020" name="Nature">
        <title>Giant virus diversity and host interactions through global metagenomics.</title>
        <authorList>
            <person name="Schulz F."/>
            <person name="Roux S."/>
            <person name="Paez-Espino D."/>
            <person name="Jungbluth S."/>
            <person name="Walsh D.A."/>
            <person name="Denef V.J."/>
            <person name="McMahon K.D."/>
            <person name="Konstantinidis K.T."/>
            <person name="Eloe-Fadrosh E.A."/>
            <person name="Kyrpides N.C."/>
            <person name="Woyke T."/>
        </authorList>
    </citation>
    <scope>NUCLEOTIDE SEQUENCE</scope>
    <source>
        <strain evidence="4">GVMAG-M-3300020727-4</strain>
    </source>
</reference>
<dbReference type="InterPro" id="IPR033309">
    <property type="entry name" value="Mus81"/>
</dbReference>
<dbReference type="InterPro" id="IPR011335">
    <property type="entry name" value="Restrct_endonuc-II-like"/>
</dbReference>
<dbReference type="GO" id="GO:0048476">
    <property type="term" value="C:Holliday junction resolvase complex"/>
    <property type="evidence" value="ECO:0007669"/>
    <property type="project" value="TreeGrafter"/>
</dbReference>
<sequence length="246" mass="28753">MINIIIDNRETELYKDIIERDLDKYKDKITITKEQLELGDIIIKIGDNPESIFVYERKTMNDMISSVKDGRYKEQKTRLISNFENINYIIEGTDIICSNNSHSQQLLTSIYYYSMYRDNINVLFTKNVKDTVTLILLISTKMVDKPENFKKQSKEDKEQKEPIEYIDVCKIKSKKISNIDKDTCYLLQLSQIPTISKQLAKNIKEVYPNLKSLLAILEDEKRIEILMKISGIGLNKANKIVEYLCD</sequence>
<dbReference type="InterPro" id="IPR006166">
    <property type="entry name" value="ERCC4_domain"/>
</dbReference>
<dbReference type="GO" id="GO:0006308">
    <property type="term" value="P:DNA catabolic process"/>
    <property type="evidence" value="ECO:0007669"/>
    <property type="project" value="InterPro"/>
</dbReference>
<dbReference type="InterPro" id="IPR003583">
    <property type="entry name" value="Hlx-hairpin-Hlx_DNA-bd_motif"/>
</dbReference>
<dbReference type="InterPro" id="IPR010994">
    <property type="entry name" value="RuvA_2-like"/>
</dbReference>
<dbReference type="PANTHER" id="PTHR13451">
    <property type="entry name" value="CLASS II CROSSOVER JUNCTION ENDONUCLEASE MUS81"/>
    <property type="match status" value="1"/>
</dbReference>
<feature type="domain" description="ERCC4" evidence="3">
    <location>
        <begin position="3"/>
        <end position="94"/>
    </location>
</feature>
<dbReference type="SUPFAM" id="SSF52980">
    <property type="entry name" value="Restriction endonuclease-like"/>
    <property type="match status" value="1"/>
</dbReference>
<accession>A0A6C0CDW3</accession>
<dbReference type="GO" id="GO:0005634">
    <property type="term" value="C:nucleus"/>
    <property type="evidence" value="ECO:0007669"/>
    <property type="project" value="TreeGrafter"/>
</dbReference>
<dbReference type="Gene3D" id="3.40.50.10130">
    <property type="match status" value="1"/>
</dbReference>
<proteinExistence type="predicted"/>
<dbReference type="SMART" id="SM00278">
    <property type="entry name" value="HhH1"/>
    <property type="match status" value="2"/>
</dbReference>
<evidence type="ECO:0000259" key="2">
    <source>
        <dbReference type="SMART" id="SM00278"/>
    </source>
</evidence>
<dbReference type="AlphaFoldDB" id="A0A6C0CDW3"/>
<dbReference type="GO" id="GO:0008821">
    <property type="term" value="F:crossover junction DNA endonuclease activity"/>
    <property type="evidence" value="ECO:0007669"/>
    <property type="project" value="InterPro"/>
</dbReference>
<dbReference type="GO" id="GO:0003677">
    <property type="term" value="F:DNA binding"/>
    <property type="evidence" value="ECO:0007669"/>
    <property type="project" value="InterPro"/>
</dbReference>
<dbReference type="GO" id="GO:0000712">
    <property type="term" value="P:resolution of meiotic recombination intermediates"/>
    <property type="evidence" value="ECO:0007669"/>
    <property type="project" value="TreeGrafter"/>
</dbReference>
<evidence type="ECO:0000259" key="3">
    <source>
        <dbReference type="SMART" id="SM00891"/>
    </source>
</evidence>
<protein>
    <recommendedName>
        <fullName evidence="5">ERCC4 domain-containing protein</fullName>
    </recommendedName>
</protein>
<feature type="domain" description="Helix-hairpin-helix DNA-binding motif class 1" evidence="2">
    <location>
        <begin position="224"/>
        <end position="243"/>
    </location>
</feature>
<dbReference type="SUPFAM" id="SSF47781">
    <property type="entry name" value="RuvA domain 2-like"/>
    <property type="match status" value="1"/>
</dbReference>
<dbReference type="GO" id="GO:0048257">
    <property type="term" value="F:3'-flap endonuclease activity"/>
    <property type="evidence" value="ECO:0007669"/>
    <property type="project" value="TreeGrafter"/>
</dbReference>
<dbReference type="GO" id="GO:0031573">
    <property type="term" value="P:mitotic intra-S DNA damage checkpoint signaling"/>
    <property type="evidence" value="ECO:0007669"/>
    <property type="project" value="TreeGrafter"/>
</dbReference>
<dbReference type="PANTHER" id="PTHR13451:SF0">
    <property type="entry name" value="CROSSOVER JUNCTION ENDONUCLEASE MUS81"/>
    <property type="match status" value="1"/>
</dbReference>
<evidence type="ECO:0000313" key="4">
    <source>
        <dbReference type="EMBL" id="QHT02936.1"/>
    </source>
</evidence>
<keyword evidence="1" id="KW-0378">Hydrolase</keyword>
<feature type="domain" description="Helix-hairpin-helix DNA-binding motif class 1" evidence="2">
    <location>
        <begin position="187"/>
        <end position="206"/>
    </location>
</feature>
<dbReference type="EMBL" id="MN739403">
    <property type="protein sequence ID" value="QHT02936.1"/>
    <property type="molecule type" value="Genomic_DNA"/>
</dbReference>
<dbReference type="SMART" id="SM00891">
    <property type="entry name" value="ERCC4"/>
    <property type="match status" value="1"/>
</dbReference>
<organism evidence="4">
    <name type="scientific">viral metagenome</name>
    <dbReference type="NCBI Taxonomy" id="1070528"/>
    <lineage>
        <taxon>unclassified sequences</taxon>
        <taxon>metagenomes</taxon>
        <taxon>organismal metagenomes</taxon>
    </lineage>
</organism>
<evidence type="ECO:0008006" key="5">
    <source>
        <dbReference type="Google" id="ProtNLM"/>
    </source>
</evidence>
<dbReference type="GO" id="GO:0000727">
    <property type="term" value="P:double-strand break repair via break-induced replication"/>
    <property type="evidence" value="ECO:0007669"/>
    <property type="project" value="TreeGrafter"/>
</dbReference>
<evidence type="ECO:0000256" key="1">
    <source>
        <dbReference type="ARBA" id="ARBA00022801"/>
    </source>
</evidence>
<name>A0A6C0CDW3_9ZZZZ</name>
<dbReference type="Pfam" id="PF02732">
    <property type="entry name" value="ERCC4"/>
    <property type="match status" value="1"/>
</dbReference>